<reference evidence="1 2" key="1">
    <citation type="journal article" date="2006" name="J. Bacteriol.">
        <title>Comparative genomic evidence for a close relationship between the dimorphic prosthecate bacteria Hyphomonas neptunium and Caulobacter crescentus.</title>
        <authorList>
            <person name="Badger J.H."/>
            <person name="Hoover T.R."/>
            <person name="Brun Y.V."/>
            <person name="Weiner R.M."/>
            <person name="Laub M.T."/>
            <person name="Alexandre G."/>
            <person name="Mrazek J."/>
            <person name="Ren Q."/>
            <person name="Paulsen I.T."/>
            <person name="Nelson K.E."/>
            <person name="Khouri H.M."/>
            <person name="Radune D."/>
            <person name="Sosa J."/>
            <person name="Dodson R.J."/>
            <person name="Sullivan S.A."/>
            <person name="Rosovitz M.J."/>
            <person name="Madupu R."/>
            <person name="Brinkac L.M."/>
            <person name="Durkin A.S."/>
            <person name="Daugherty S.C."/>
            <person name="Kothari S.P."/>
            <person name="Giglio M.G."/>
            <person name="Zhou L."/>
            <person name="Haft D.H."/>
            <person name="Selengut J.D."/>
            <person name="Davidsen T.M."/>
            <person name="Yang Q."/>
            <person name="Zafar N."/>
            <person name="Ward N.L."/>
        </authorList>
    </citation>
    <scope>NUCLEOTIDE SEQUENCE [LARGE SCALE GENOMIC DNA]</scope>
    <source>
        <strain evidence="1 2">ATCC 15444</strain>
    </source>
</reference>
<evidence type="ECO:0000313" key="1">
    <source>
        <dbReference type="EMBL" id="ABI77880.1"/>
    </source>
</evidence>
<proteinExistence type="predicted"/>
<gene>
    <name evidence="1" type="ordered locus">HNE_2494</name>
</gene>
<protein>
    <submittedName>
        <fullName evidence="1">Uncharacterized protein</fullName>
    </submittedName>
</protein>
<dbReference type="eggNOG" id="ENOG502ZR3C">
    <property type="taxonomic scope" value="Bacteria"/>
</dbReference>
<organism evidence="1 2">
    <name type="scientific">Hyphomonas neptunium (strain ATCC 15444)</name>
    <dbReference type="NCBI Taxonomy" id="228405"/>
    <lineage>
        <taxon>Bacteria</taxon>
        <taxon>Pseudomonadati</taxon>
        <taxon>Pseudomonadota</taxon>
        <taxon>Alphaproteobacteria</taxon>
        <taxon>Hyphomonadales</taxon>
        <taxon>Hyphomonadaceae</taxon>
        <taxon>Hyphomonas</taxon>
    </lineage>
</organism>
<keyword evidence="2" id="KW-1185">Reference proteome</keyword>
<dbReference type="EMBL" id="CP000158">
    <property type="protein sequence ID" value="ABI77880.1"/>
    <property type="molecule type" value="Genomic_DNA"/>
</dbReference>
<accession>Q0BZA5</accession>
<dbReference type="HOGENOM" id="CLU_952410_0_0_5"/>
<dbReference type="KEGG" id="hne:HNE_2494"/>
<evidence type="ECO:0000313" key="2">
    <source>
        <dbReference type="Proteomes" id="UP000001959"/>
    </source>
</evidence>
<name>Q0BZA5_HYPNA</name>
<dbReference type="AlphaFoldDB" id="Q0BZA5"/>
<dbReference type="STRING" id="228405.HNE_2494"/>
<sequence length="292" mass="31702">MSILGISFSPKNLAGLAFLGALLVQGADAGCEAEIRRVEAPGVLLDPFDARQRPAQISLVIANHGDEDCVASVVIRDQLHQQGARASRQGVELEFIERRRSAVSVPGALAIKDVRVPAGKEQEIQFTPQLSFTNVPLRGARQFELTADIYDGSLQSQAGSTPFDLNVEVLASTAISLAGMNADRTVYLGDLRPGARGNASFYVQSNGPYKMTIRSENRGVLTHTEDRRLAGIRYEVQADDQIASLTQAMTVYRNDRTPLLGDRMILGIRTAPSPLSFAGTYKDIIEVEVTPY</sequence>
<dbReference type="Proteomes" id="UP000001959">
    <property type="component" value="Chromosome"/>
</dbReference>